<protein>
    <submittedName>
        <fullName evidence="3">Sarcosine/dimethylglycine N-methyltransferase</fullName>
        <ecNumber evidence="3">2.1.1.157</ecNumber>
    </submittedName>
</protein>
<evidence type="ECO:0000313" key="4">
    <source>
        <dbReference type="Proteomes" id="UP000322214"/>
    </source>
</evidence>
<sequence length="260" mass="29075">MGEKPEDGVVSFNRQAWDRVADAGDRYYRAMTSEQIQSARDGEWRIRITPTKAVPRDWLEPLDGKEILLLAGGGGQQSPILAALGAKVTVFDLSPRQLERDIEIAEREGFEIEAVSGDMADLSMFESERFDMVLNPCSVCYIPDVVPVWKEVARVLRHGGTFMTGVINPLYYIFDAAKLDRDEFVVRHKIPYSDADLGEEQSELLGDERPREFGHSLSDLIGAQLDAGMQLVGFYEDGWGGSDKLSTHISTFLATRSRKL</sequence>
<dbReference type="Gene3D" id="3.40.50.150">
    <property type="entry name" value="Vaccinia Virus protein VP39"/>
    <property type="match status" value="1"/>
</dbReference>
<dbReference type="InterPro" id="IPR029063">
    <property type="entry name" value="SAM-dependent_MTases_sf"/>
</dbReference>
<keyword evidence="4" id="KW-1185">Reference proteome</keyword>
<dbReference type="InterPro" id="IPR050447">
    <property type="entry name" value="Erg6_SMT_methyltransf"/>
</dbReference>
<dbReference type="EC" id="2.1.1.157" evidence="3"/>
<dbReference type="GO" id="GO:0008757">
    <property type="term" value="F:S-adenosylmethionine-dependent methyltransferase activity"/>
    <property type="evidence" value="ECO:0007669"/>
    <property type="project" value="InterPro"/>
</dbReference>
<dbReference type="CDD" id="cd02440">
    <property type="entry name" value="AdoMet_MTases"/>
    <property type="match status" value="1"/>
</dbReference>
<feature type="domain" description="Methyltransferase type 11" evidence="2">
    <location>
        <begin position="70"/>
        <end position="163"/>
    </location>
</feature>
<organism evidence="3 4">
    <name type="scientific">Mariniblastus fucicola</name>
    <dbReference type="NCBI Taxonomy" id="980251"/>
    <lineage>
        <taxon>Bacteria</taxon>
        <taxon>Pseudomonadati</taxon>
        <taxon>Planctomycetota</taxon>
        <taxon>Planctomycetia</taxon>
        <taxon>Pirellulales</taxon>
        <taxon>Pirellulaceae</taxon>
        <taxon>Mariniblastus</taxon>
    </lineage>
</organism>
<dbReference type="PANTHER" id="PTHR44068">
    <property type="entry name" value="ZGC:194242"/>
    <property type="match status" value="1"/>
</dbReference>
<name>A0A5B9P7L5_9BACT</name>
<gene>
    <name evidence="3" type="ORF">MFFC18_10500</name>
</gene>
<reference evidence="3 4" key="1">
    <citation type="submission" date="2019-08" db="EMBL/GenBank/DDBJ databases">
        <title>Deep-cultivation of Planctomycetes and their phenomic and genomic characterization uncovers novel biology.</title>
        <authorList>
            <person name="Wiegand S."/>
            <person name="Jogler M."/>
            <person name="Boedeker C."/>
            <person name="Pinto D."/>
            <person name="Vollmers J."/>
            <person name="Rivas-Marin E."/>
            <person name="Kohn T."/>
            <person name="Peeters S.H."/>
            <person name="Heuer A."/>
            <person name="Rast P."/>
            <person name="Oberbeckmann S."/>
            <person name="Bunk B."/>
            <person name="Jeske O."/>
            <person name="Meyerdierks A."/>
            <person name="Storesund J.E."/>
            <person name="Kallscheuer N."/>
            <person name="Luecker S."/>
            <person name="Lage O.M."/>
            <person name="Pohl T."/>
            <person name="Merkel B.J."/>
            <person name="Hornburger P."/>
            <person name="Mueller R.-W."/>
            <person name="Bruemmer F."/>
            <person name="Labrenz M."/>
            <person name="Spormann A.M."/>
            <person name="Op den Camp H."/>
            <person name="Overmann J."/>
            <person name="Amann R."/>
            <person name="Jetten M.S.M."/>
            <person name="Mascher T."/>
            <person name="Medema M.H."/>
            <person name="Devos D.P."/>
            <person name="Kaster A.-K."/>
            <person name="Ovreas L."/>
            <person name="Rohde M."/>
            <person name="Galperin M.Y."/>
            <person name="Jogler C."/>
        </authorList>
    </citation>
    <scope>NUCLEOTIDE SEQUENCE [LARGE SCALE GENOMIC DNA]</scope>
    <source>
        <strain evidence="3 4">FC18</strain>
    </source>
</reference>
<keyword evidence="3" id="KW-0489">Methyltransferase</keyword>
<dbReference type="KEGG" id="mff:MFFC18_10500"/>
<evidence type="ECO:0000259" key="2">
    <source>
        <dbReference type="Pfam" id="PF08241"/>
    </source>
</evidence>
<dbReference type="GO" id="GO:0032259">
    <property type="term" value="P:methylation"/>
    <property type="evidence" value="ECO:0007669"/>
    <property type="project" value="UniProtKB-KW"/>
</dbReference>
<keyword evidence="1 3" id="KW-0808">Transferase</keyword>
<dbReference type="PANTHER" id="PTHR44068:SF11">
    <property type="entry name" value="GERANYL DIPHOSPHATE 2-C-METHYLTRANSFERASE"/>
    <property type="match status" value="1"/>
</dbReference>
<dbReference type="AlphaFoldDB" id="A0A5B9P7L5"/>
<dbReference type="InterPro" id="IPR013216">
    <property type="entry name" value="Methyltransf_11"/>
</dbReference>
<dbReference type="EMBL" id="CP042912">
    <property type="protein sequence ID" value="QEG21195.1"/>
    <property type="molecule type" value="Genomic_DNA"/>
</dbReference>
<evidence type="ECO:0000313" key="3">
    <source>
        <dbReference type="EMBL" id="QEG21195.1"/>
    </source>
</evidence>
<evidence type="ECO:0000256" key="1">
    <source>
        <dbReference type="ARBA" id="ARBA00022679"/>
    </source>
</evidence>
<dbReference type="Proteomes" id="UP000322214">
    <property type="component" value="Chromosome"/>
</dbReference>
<dbReference type="Pfam" id="PF08241">
    <property type="entry name" value="Methyltransf_11"/>
    <property type="match status" value="1"/>
</dbReference>
<accession>A0A5B9P7L5</accession>
<proteinExistence type="predicted"/>
<dbReference type="SUPFAM" id="SSF53335">
    <property type="entry name" value="S-adenosyl-L-methionine-dependent methyltransferases"/>
    <property type="match status" value="1"/>
</dbReference>